<dbReference type="EMBL" id="JADGJD010000272">
    <property type="protein sequence ID" value="KAJ3052721.1"/>
    <property type="molecule type" value="Genomic_DNA"/>
</dbReference>
<dbReference type="PANTHER" id="PTHR11732">
    <property type="entry name" value="ALDO/KETO REDUCTASE"/>
    <property type="match status" value="1"/>
</dbReference>
<evidence type="ECO:0000256" key="2">
    <source>
        <dbReference type="ARBA" id="ARBA00023002"/>
    </source>
</evidence>
<evidence type="ECO:0000313" key="8">
    <source>
        <dbReference type="Proteomes" id="UP001212841"/>
    </source>
</evidence>
<dbReference type="InterPro" id="IPR020471">
    <property type="entry name" value="AKR"/>
</dbReference>
<dbReference type="PIRSF" id="PIRSF000097">
    <property type="entry name" value="AKR"/>
    <property type="match status" value="1"/>
</dbReference>
<dbReference type="SUPFAM" id="SSF51430">
    <property type="entry name" value="NAD(P)-linked oxidoreductase"/>
    <property type="match status" value="1"/>
</dbReference>
<dbReference type="PRINTS" id="PR00069">
    <property type="entry name" value="ALDKETRDTASE"/>
</dbReference>
<comment type="caution">
    <text evidence="7">The sequence shown here is derived from an EMBL/GenBank/DDBJ whole genome shotgun (WGS) entry which is preliminary data.</text>
</comment>
<dbReference type="Gene3D" id="3.20.20.100">
    <property type="entry name" value="NADP-dependent oxidoreductase domain"/>
    <property type="match status" value="1"/>
</dbReference>
<keyword evidence="2" id="KW-0560">Oxidoreductase</keyword>
<feature type="domain" description="NADP-dependent oxidoreductase" evidence="6">
    <location>
        <begin position="23"/>
        <end position="305"/>
    </location>
</feature>
<feature type="binding site" evidence="4">
    <location>
        <position position="115"/>
    </location>
    <ligand>
        <name>substrate</name>
    </ligand>
</feature>
<dbReference type="InterPro" id="IPR018170">
    <property type="entry name" value="Aldo/ket_reductase_CS"/>
</dbReference>
<dbReference type="InterPro" id="IPR023210">
    <property type="entry name" value="NADP_OxRdtase_dom"/>
</dbReference>
<feature type="site" description="Lowers pKa of active site Tyr" evidence="5">
    <location>
        <position position="82"/>
    </location>
</feature>
<reference evidence="7" key="1">
    <citation type="submission" date="2020-05" db="EMBL/GenBank/DDBJ databases">
        <title>Phylogenomic resolution of chytrid fungi.</title>
        <authorList>
            <person name="Stajich J.E."/>
            <person name="Amses K."/>
            <person name="Simmons R."/>
            <person name="Seto K."/>
            <person name="Myers J."/>
            <person name="Bonds A."/>
            <person name="Quandt C.A."/>
            <person name="Barry K."/>
            <person name="Liu P."/>
            <person name="Grigoriev I."/>
            <person name="Longcore J.E."/>
            <person name="James T.Y."/>
        </authorList>
    </citation>
    <scope>NUCLEOTIDE SEQUENCE</scope>
    <source>
        <strain evidence="7">JEL0318</strain>
    </source>
</reference>
<dbReference type="Proteomes" id="UP001212841">
    <property type="component" value="Unassembled WGS sequence"/>
</dbReference>
<dbReference type="FunFam" id="3.20.20.100:FF:000007">
    <property type="entry name" value="NAD(P)H-dependent D-xylose reductase xyl1"/>
    <property type="match status" value="1"/>
</dbReference>
<evidence type="ECO:0000256" key="5">
    <source>
        <dbReference type="PIRSR" id="PIRSR000097-3"/>
    </source>
</evidence>
<evidence type="ECO:0000313" key="7">
    <source>
        <dbReference type="EMBL" id="KAJ3052721.1"/>
    </source>
</evidence>
<dbReference type="AlphaFoldDB" id="A0AAD5X2C6"/>
<proteinExistence type="inferred from homology"/>
<evidence type="ECO:0000256" key="3">
    <source>
        <dbReference type="PIRSR" id="PIRSR000097-1"/>
    </source>
</evidence>
<dbReference type="PROSITE" id="PS00063">
    <property type="entry name" value="ALDOKETO_REDUCTASE_3"/>
    <property type="match status" value="1"/>
</dbReference>
<protein>
    <submittedName>
        <fullName evidence="7">NAD(P)H-dependent D-xylose reductase (XR)</fullName>
    </submittedName>
</protein>
<keyword evidence="8" id="KW-1185">Reference proteome</keyword>
<gene>
    <name evidence="7" type="primary">XYL1_1</name>
    <name evidence="7" type="ORF">HK097_005813</name>
</gene>
<dbReference type="InterPro" id="IPR036812">
    <property type="entry name" value="NAD(P)_OxRdtase_dom_sf"/>
</dbReference>
<sequence length="324" mass="36539">MTSTATHLTLNRTGDKQPISGFGLWKVPKESAADTVVNVLKAGYRLLDNAADYGNEKEVGDGIVRAIKEGVVKREEIFVTSKLWNTNHAKEHVRPAFERTLKDLQCDYLDLYLIHFPISLKYVDPAVRYPPEWYYDGKGPNCTLENITIRETWEAMEELVDSGLVKNIGISNFNAALIQDLLKYARIKPAVLQIEHHPYLVQQDLIDYVQKNDIAVTGYSSFGAQSYIELGVDHAIKCPPLVQHDVITAISKKHNVTPAQVLLRWATQRNIAVIPKSNNPERLASNRDVFSFNLSADEIKSISALENGHRFNDPGFFFDIPIYA</sequence>
<comment type="similarity">
    <text evidence="1">Belongs to the aldo/keto reductase family.</text>
</comment>
<dbReference type="Pfam" id="PF00248">
    <property type="entry name" value="Aldo_ket_red"/>
    <property type="match status" value="1"/>
</dbReference>
<organism evidence="7 8">
    <name type="scientific">Rhizophlyctis rosea</name>
    <dbReference type="NCBI Taxonomy" id="64517"/>
    <lineage>
        <taxon>Eukaryota</taxon>
        <taxon>Fungi</taxon>
        <taxon>Fungi incertae sedis</taxon>
        <taxon>Chytridiomycota</taxon>
        <taxon>Chytridiomycota incertae sedis</taxon>
        <taxon>Chytridiomycetes</taxon>
        <taxon>Rhizophlyctidales</taxon>
        <taxon>Rhizophlyctidaceae</taxon>
        <taxon>Rhizophlyctis</taxon>
    </lineage>
</organism>
<dbReference type="PROSITE" id="PS00062">
    <property type="entry name" value="ALDOKETO_REDUCTASE_2"/>
    <property type="match status" value="1"/>
</dbReference>
<evidence type="ECO:0000256" key="1">
    <source>
        <dbReference type="ARBA" id="ARBA00007905"/>
    </source>
</evidence>
<accession>A0AAD5X2C6</accession>
<evidence type="ECO:0000256" key="4">
    <source>
        <dbReference type="PIRSR" id="PIRSR000097-2"/>
    </source>
</evidence>
<dbReference type="GO" id="GO:0016491">
    <property type="term" value="F:oxidoreductase activity"/>
    <property type="evidence" value="ECO:0007669"/>
    <property type="project" value="UniProtKB-KW"/>
</dbReference>
<evidence type="ECO:0000259" key="6">
    <source>
        <dbReference type="Pfam" id="PF00248"/>
    </source>
</evidence>
<name>A0AAD5X2C6_9FUNG</name>
<feature type="active site" description="Proton donor" evidence="3">
    <location>
        <position position="53"/>
    </location>
</feature>